<dbReference type="Gene3D" id="3.10.350.10">
    <property type="entry name" value="LysM domain"/>
    <property type="match status" value="1"/>
</dbReference>
<evidence type="ECO:0000313" key="4">
    <source>
        <dbReference type="EMBL" id="GAA3714268.1"/>
    </source>
</evidence>
<sequence length="182" mass="19601">MELVGTIRARRSHVRLPFQRLAAYLITTITVAATAPIAAPRALIPAAAIAATTTETPDRATAAEPGKTETANPHVTYVVQPRDTLWTIAEHQLGDPMRYQDIIALNQGRTMNDSRPFTQGEWLQPGTYPPTPENPNAPNPERIPSPQATPCGASPSNTSARAPTTRRSSNSTKAAHNPAKHD</sequence>
<feature type="transmembrane region" description="Helical" evidence="2">
    <location>
        <begin position="21"/>
        <end position="39"/>
    </location>
</feature>
<dbReference type="InterPro" id="IPR036779">
    <property type="entry name" value="LysM_dom_sf"/>
</dbReference>
<feature type="region of interest" description="Disordered" evidence="1">
    <location>
        <begin position="110"/>
        <end position="182"/>
    </location>
</feature>
<comment type="caution">
    <text evidence="4">The sequence shown here is derived from an EMBL/GenBank/DDBJ whole genome shotgun (WGS) entry which is preliminary data.</text>
</comment>
<dbReference type="PROSITE" id="PS51782">
    <property type="entry name" value="LYSM"/>
    <property type="match status" value="1"/>
</dbReference>
<keyword evidence="2" id="KW-0472">Membrane</keyword>
<feature type="compositionally biased region" description="Pro residues" evidence="1">
    <location>
        <begin position="127"/>
        <end position="143"/>
    </location>
</feature>
<evidence type="ECO:0000313" key="5">
    <source>
        <dbReference type="Proteomes" id="UP001500902"/>
    </source>
</evidence>
<gene>
    <name evidence="4" type="ORF">GCM10022224_094870</name>
</gene>
<evidence type="ECO:0000256" key="1">
    <source>
        <dbReference type="SAM" id="MobiDB-lite"/>
    </source>
</evidence>
<evidence type="ECO:0000259" key="3">
    <source>
        <dbReference type="PROSITE" id="PS51782"/>
    </source>
</evidence>
<dbReference type="Pfam" id="PF01476">
    <property type="entry name" value="LysM"/>
    <property type="match status" value="1"/>
</dbReference>
<dbReference type="EMBL" id="BAAAZP010000224">
    <property type="protein sequence ID" value="GAA3714268.1"/>
    <property type="molecule type" value="Genomic_DNA"/>
</dbReference>
<proteinExistence type="predicted"/>
<keyword evidence="2" id="KW-0812">Transmembrane</keyword>
<keyword evidence="5" id="KW-1185">Reference proteome</keyword>
<dbReference type="InterPro" id="IPR018392">
    <property type="entry name" value="LysM"/>
</dbReference>
<accession>A0ABP7E607</accession>
<protein>
    <recommendedName>
        <fullName evidence="3">LysM domain-containing protein</fullName>
    </recommendedName>
</protein>
<reference evidence="5" key="1">
    <citation type="journal article" date="2019" name="Int. J. Syst. Evol. Microbiol.">
        <title>The Global Catalogue of Microorganisms (GCM) 10K type strain sequencing project: providing services to taxonomists for standard genome sequencing and annotation.</title>
        <authorList>
            <consortium name="The Broad Institute Genomics Platform"/>
            <consortium name="The Broad Institute Genome Sequencing Center for Infectious Disease"/>
            <person name="Wu L."/>
            <person name="Ma J."/>
        </authorList>
    </citation>
    <scope>NUCLEOTIDE SEQUENCE [LARGE SCALE GENOMIC DNA]</scope>
    <source>
        <strain evidence="5">JCM 16904</strain>
    </source>
</reference>
<organism evidence="4 5">
    <name type="scientific">Nonomuraea antimicrobica</name>
    <dbReference type="NCBI Taxonomy" id="561173"/>
    <lineage>
        <taxon>Bacteria</taxon>
        <taxon>Bacillati</taxon>
        <taxon>Actinomycetota</taxon>
        <taxon>Actinomycetes</taxon>
        <taxon>Streptosporangiales</taxon>
        <taxon>Streptosporangiaceae</taxon>
        <taxon>Nonomuraea</taxon>
    </lineage>
</organism>
<keyword evidence="2" id="KW-1133">Transmembrane helix</keyword>
<feature type="compositionally biased region" description="Polar residues" evidence="1">
    <location>
        <begin position="154"/>
        <end position="174"/>
    </location>
</feature>
<dbReference type="RefSeq" id="WP_344895017.1">
    <property type="nucleotide sequence ID" value="NZ_BAAAZP010000224.1"/>
</dbReference>
<evidence type="ECO:0000256" key="2">
    <source>
        <dbReference type="SAM" id="Phobius"/>
    </source>
</evidence>
<dbReference type="Proteomes" id="UP001500902">
    <property type="component" value="Unassembled WGS sequence"/>
</dbReference>
<feature type="domain" description="LysM" evidence="3">
    <location>
        <begin position="75"/>
        <end position="122"/>
    </location>
</feature>
<dbReference type="CDD" id="cd00118">
    <property type="entry name" value="LysM"/>
    <property type="match status" value="1"/>
</dbReference>
<name>A0ABP7E607_9ACTN</name>